<dbReference type="EMBL" id="UGRO01000002">
    <property type="protein sequence ID" value="SUA17920.1"/>
    <property type="molecule type" value="Genomic_DNA"/>
</dbReference>
<evidence type="ECO:0000313" key="9">
    <source>
        <dbReference type="EMBL" id="SUA17920.1"/>
    </source>
</evidence>
<keyword evidence="7 8" id="KW-0464">Manganese</keyword>
<dbReference type="Proteomes" id="UP000254193">
    <property type="component" value="Unassembled WGS sequence"/>
</dbReference>
<dbReference type="InterPro" id="IPR003810">
    <property type="entry name" value="Mntp/YtaF"/>
</dbReference>
<evidence type="ECO:0000256" key="4">
    <source>
        <dbReference type="ARBA" id="ARBA00022989"/>
    </source>
</evidence>
<keyword evidence="1 8" id="KW-0813">Transport</keyword>
<keyword evidence="2 8" id="KW-1003">Cell membrane</keyword>
<feature type="transmembrane region" description="Helical" evidence="8">
    <location>
        <begin position="104"/>
        <end position="126"/>
    </location>
</feature>
<feature type="transmembrane region" description="Helical" evidence="8">
    <location>
        <begin position="67"/>
        <end position="84"/>
    </location>
</feature>
<feature type="transmembrane region" description="Helical" evidence="8">
    <location>
        <begin position="166"/>
        <end position="187"/>
    </location>
</feature>
<sequence length="188" mass="19391">MGFYALLLIALGMSMDAFAVALAKGAAVRMPPRKIAATALVFGTVEAVTPLAGWAGGFYAKPFISEWDHWAAFVLLGGLGLKMLREGLSGGAEDARETKRESLWLTVLTAFGTSIDSMIVGVGLAFMEVNIAFAAAIIGMATTVMVAVGLTAGGAFGVLLGRRAEFAGGLVLIAIGTWTLLSHLGLIG</sequence>
<name>A0A378VP91_NEILA</name>
<evidence type="ECO:0000256" key="6">
    <source>
        <dbReference type="ARBA" id="ARBA00023136"/>
    </source>
</evidence>
<keyword evidence="10" id="KW-1185">Reference proteome</keyword>
<feature type="transmembrane region" description="Helical" evidence="8">
    <location>
        <begin position="35"/>
        <end position="55"/>
    </location>
</feature>
<evidence type="ECO:0000256" key="3">
    <source>
        <dbReference type="ARBA" id="ARBA00022692"/>
    </source>
</evidence>
<accession>A0A378VP91</accession>
<dbReference type="PANTHER" id="PTHR35529">
    <property type="entry name" value="MANGANESE EFFLUX PUMP MNTP-RELATED"/>
    <property type="match status" value="1"/>
</dbReference>
<evidence type="ECO:0000313" key="10">
    <source>
        <dbReference type="Proteomes" id="UP000254193"/>
    </source>
</evidence>
<comment type="subcellular location">
    <subcellularLocation>
        <location evidence="8">Cell membrane</location>
        <topology evidence="8">Multi-pass membrane protein</topology>
    </subcellularLocation>
</comment>
<dbReference type="RefSeq" id="WP_003709298.1">
    <property type="nucleotide sequence ID" value="NZ_LR590477.1"/>
</dbReference>
<proteinExistence type="inferred from homology"/>
<dbReference type="GO" id="GO:0005886">
    <property type="term" value="C:plasma membrane"/>
    <property type="evidence" value="ECO:0007669"/>
    <property type="project" value="UniProtKB-SubCell"/>
</dbReference>
<feature type="transmembrane region" description="Helical" evidence="8">
    <location>
        <begin position="132"/>
        <end position="159"/>
    </location>
</feature>
<keyword evidence="6 8" id="KW-0472">Membrane</keyword>
<gene>
    <name evidence="9" type="primary">yebN</name>
    <name evidence="8" type="synonym">mntP</name>
    <name evidence="9" type="ORF">NCTC10616_01626</name>
</gene>
<evidence type="ECO:0000256" key="7">
    <source>
        <dbReference type="ARBA" id="ARBA00023211"/>
    </source>
</evidence>
<evidence type="ECO:0000256" key="8">
    <source>
        <dbReference type="HAMAP-Rule" id="MF_01521"/>
    </source>
</evidence>
<reference evidence="9 10" key="1">
    <citation type="submission" date="2018-06" db="EMBL/GenBank/DDBJ databases">
        <authorList>
            <consortium name="Pathogen Informatics"/>
            <person name="Doyle S."/>
        </authorList>
    </citation>
    <scope>NUCLEOTIDE SEQUENCE [LARGE SCALE GENOMIC DNA]</scope>
    <source>
        <strain evidence="9 10">NCTC10616</strain>
    </source>
</reference>
<evidence type="ECO:0000256" key="1">
    <source>
        <dbReference type="ARBA" id="ARBA00022448"/>
    </source>
</evidence>
<dbReference type="PANTHER" id="PTHR35529:SF1">
    <property type="entry name" value="MANGANESE EFFLUX PUMP MNTP-RELATED"/>
    <property type="match status" value="1"/>
</dbReference>
<dbReference type="HAMAP" id="MF_01521">
    <property type="entry name" value="MntP_pump"/>
    <property type="match status" value="1"/>
</dbReference>
<protein>
    <recommendedName>
        <fullName evidence="8">Putative manganese efflux pump MntP</fullName>
    </recommendedName>
</protein>
<evidence type="ECO:0000256" key="5">
    <source>
        <dbReference type="ARBA" id="ARBA00023065"/>
    </source>
</evidence>
<dbReference type="Pfam" id="PF02659">
    <property type="entry name" value="Mntp"/>
    <property type="match status" value="1"/>
</dbReference>
<feature type="transmembrane region" description="Helical" evidence="8">
    <location>
        <begin position="6"/>
        <end position="23"/>
    </location>
</feature>
<dbReference type="InterPro" id="IPR022929">
    <property type="entry name" value="Put_MntP"/>
</dbReference>
<dbReference type="GO" id="GO:0005384">
    <property type="term" value="F:manganese ion transmembrane transporter activity"/>
    <property type="evidence" value="ECO:0007669"/>
    <property type="project" value="UniProtKB-UniRule"/>
</dbReference>
<evidence type="ECO:0000256" key="2">
    <source>
        <dbReference type="ARBA" id="ARBA00022475"/>
    </source>
</evidence>
<comment type="function">
    <text evidence="8">Probably functions as a manganese efflux pump.</text>
</comment>
<comment type="similarity">
    <text evidence="8">Belongs to the MntP (TC 9.B.29) family.</text>
</comment>
<keyword evidence="3 8" id="KW-0812">Transmembrane</keyword>
<dbReference type="AlphaFoldDB" id="A0A378VP91"/>
<keyword evidence="5 8" id="KW-0406">Ion transport</keyword>
<keyword evidence="4 8" id="KW-1133">Transmembrane helix</keyword>
<organism evidence="9 10">
    <name type="scientific">Neisseria lactamica</name>
    <dbReference type="NCBI Taxonomy" id="486"/>
    <lineage>
        <taxon>Bacteria</taxon>
        <taxon>Pseudomonadati</taxon>
        <taxon>Pseudomonadota</taxon>
        <taxon>Betaproteobacteria</taxon>
        <taxon>Neisseriales</taxon>
        <taxon>Neisseriaceae</taxon>
        <taxon>Neisseria</taxon>
    </lineage>
</organism>